<dbReference type="InterPro" id="IPR036640">
    <property type="entry name" value="ABC1_TM_sf"/>
</dbReference>
<proteinExistence type="predicted"/>
<feature type="transmembrane region" description="Helical" evidence="9">
    <location>
        <begin position="21"/>
        <end position="42"/>
    </location>
</feature>
<dbReference type="GO" id="GO:0016887">
    <property type="term" value="F:ATP hydrolysis activity"/>
    <property type="evidence" value="ECO:0007669"/>
    <property type="project" value="InterPro"/>
</dbReference>
<dbReference type="InterPro" id="IPR003593">
    <property type="entry name" value="AAA+_ATPase"/>
</dbReference>
<evidence type="ECO:0000256" key="9">
    <source>
        <dbReference type="SAM" id="Phobius"/>
    </source>
</evidence>
<evidence type="ECO:0000256" key="1">
    <source>
        <dbReference type="ARBA" id="ARBA00004651"/>
    </source>
</evidence>
<evidence type="ECO:0000256" key="4">
    <source>
        <dbReference type="ARBA" id="ARBA00022692"/>
    </source>
</evidence>
<dbReference type="Pfam" id="PF00005">
    <property type="entry name" value="ABC_tran"/>
    <property type="match status" value="1"/>
</dbReference>
<dbReference type="PROSITE" id="PS50893">
    <property type="entry name" value="ABC_TRANSPORTER_2"/>
    <property type="match status" value="1"/>
</dbReference>
<dbReference type="GO" id="GO:0005524">
    <property type="term" value="F:ATP binding"/>
    <property type="evidence" value="ECO:0007669"/>
    <property type="project" value="UniProtKB-KW"/>
</dbReference>
<dbReference type="SMART" id="SM00382">
    <property type="entry name" value="AAA"/>
    <property type="match status" value="1"/>
</dbReference>
<evidence type="ECO:0000259" key="11">
    <source>
        <dbReference type="PROSITE" id="PS50929"/>
    </source>
</evidence>
<feature type="transmembrane region" description="Helical" evidence="9">
    <location>
        <begin position="286"/>
        <end position="306"/>
    </location>
</feature>
<dbReference type="InterPro" id="IPR003439">
    <property type="entry name" value="ABC_transporter-like_ATP-bd"/>
</dbReference>
<dbReference type="Proteomes" id="UP000003688">
    <property type="component" value="Unassembled WGS sequence"/>
</dbReference>
<keyword evidence="13" id="KW-1185">Reference proteome</keyword>
<dbReference type="InterPro" id="IPR011527">
    <property type="entry name" value="ABC1_TM_dom"/>
</dbReference>
<comment type="caution">
    <text evidence="12">The sequence shown here is derived from an EMBL/GenBank/DDBJ whole genome shotgun (WGS) entry which is preliminary data.</text>
</comment>
<dbReference type="SUPFAM" id="SSF52540">
    <property type="entry name" value="P-loop containing nucleoside triphosphate hydrolases"/>
    <property type="match status" value="1"/>
</dbReference>
<keyword evidence="5" id="KW-0547">Nucleotide-binding</keyword>
<keyword evidence="8 9" id="KW-0472">Membrane</keyword>
<gene>
    <name evidence="12" type="ORF">Cflav_PD1443</name>
</gene>
<dbReference type="PROSITE" id="PS00211">
    <property type="entry name" value="ABC_TRANSPORTER_1"/>
    <property type="match status" value="1"/>
</dbReference>
<dbReference type="FunFam" id="3.40.50.300:FF:000221">
    <property type="entry name" value="Multidrug ABC transporter ATP-binding protein"/>
    <property type="match status" value="1"/>
</dbReference>
<evidence type="ECO:0000256" key="7">
    <source>
        <dbReference type="ARBA" id="ARBA00022989"/>
    </source>
</evidence>
<name>B9XPL5_PEDPL</name>
<keyword evidence="3" id="KW-1003">Cell membrane</keyword>
<dbReference type="CDD" id="cd18552">
    <property type="entry name" value="ABC_6TM_MsbA_like"/>
    <property type="match status" value="1"/>
</dbReference>
<evidence type="ECO:0000313" key="13">
    <source>
        <dbReference type="Proteomes" id="UP000003688"/>
    </source>
</evidence>
<dbReference type="Gene3D" id="3.40.50.300">
    <property type="entry name" value="P-loop containing nucleotide triphosphate hydrolases"/>
    <property type="match status" value="1"/>
</dbReference>
<dbReference type="InterPro" id="IPR027417">
    <property type="entry name" value="P-loop_NTPase"/>
</dbReference>
<dbReference type="Pfam" id="PF00664">
    <property type="entry name" value="ABC_membrane"/>
    <property type="match status" value="1"/>
</dbReference>
<accession>B9XPL5</accession>
<evidence type="ECO:0000256" key="5">
    <source>
        <dbReference type="ARBA" id="ARBA00022741"/>
    </source>
</evidence>
<dbReference type="STRING" id="320771.Cflav_PD1443"/>
<dbReference type="InterPro" id="IPR017871">
    <property type="entry name" value="ABC_transporter-like_CS"/>
</dbReference>
<keyword evidence="4 9" id="KW-0812">Transmembrane</keyword>
<dbReference type="Gene3D" id="1.20.1560.10">
    <property type="entry name" value="ABC transporter type 1, transmembrane domain"/>
    <property type="match status" value="1"/>
</dbReference>
<feature type="transmembrane region" description="Helical" evidence="9">
    <location>
        <begin position="205"/>
        <end position="222"/>
    </location>
</feature>
<dbReference type="PANTHER" id="PTHR24221">
    <property type="entry name" value="ATP-BINDING CASSETTE SUB-FAMILY B"/>
    <property type="match status" value="1"/>
</dbReference>
<keyword evidence="7 9" id="KW-1133">Transmembrane helix</keyword>
<evidence type="ECO:0000256" key="3">
    <source>
        <dbReference type="ARBA" id="ARBA00022475"/>
    </source>
</evidence>
<dbReference type="PANTHER" id="PTHR24221:SF654">
    <property type="entry name" value="ATP-BINDING CASSETTE SUB-FAMILY B MEMBER 6"/>
    <property type="match status" value="1"/>
</dbReference>
<dbReference type="PROSITE" id="PS50929">
    <property type="entry name" value="ABC_TM1F"/>
    <property type="match status" value="1"/>
</dbReference>
<feature type="transmembrane region" description="Helical" evidence="9">
    <location>
        <begin position="100"/>
        <end position="121"/>
    </location>
</feature>
<keyword evidence="6" id="KW-0067">ATP-binding</keyword>
<dbReference type="OrthoDB" id="9761126at2"/>
<feature type="domain" description="ABC transporter" evidence="10">
    <location>
        <begin position="376"/>
        <end position="610"/>
    </location>
</feature>
<dbReference type="InterPro" id="IPR039421">
    <property type="entry name" value="Type_1_exporter"/>
</dbReference>
<evidence type="ECO:0000256" key="8">
    <source>
        <dbReference type="ARBA" id="ARBA00023136"/>
    </source>
</evidence>
<dbReference type="GO" id="GO:0034040">
    <property type="term" value="F:ATPase-coupled lipid transmembrane transporter activity"/>
    <property type="evidence" value="ECO:0007669"/>
    <property type="project" value="TreeGrafter"/>
</dbReference>
<organism evidence="12 13">
    <name type="scientific">Pedosphaera parvula (strain Ellin514)</name>
    <dbReference type="NCBI Taxonomy" id="320771"/>
    <lineage>
        <taxon>Bacteria</taxon>
        <taxon>Pseudomonadati</taxon>
        <taxon>Verrucomicrobiota</taxon>
        <taxon>Pedosphaerae</taxon>
        <taxon>Pedosphaerales</taxon>
        <taxon>Pedosphaeraceae</taxon>
        <taxon>Pedosphaera</taxon>
    </lineage>
</organism>
<evidence type="ECO:0000256" key="2">
    <source>
        <dbReference type="ARBA" id="ARBA00022448"/>
    </source>
</evidence>
<dbReference type="EMBL" id="ABOX02000047">
    <property type="protein sequence ID" value="EEF58243.1"/>
    <property type="molecule type" value="Genomic_DNA"/>
</dbReference>
<comment type="subcellular location">
    <subcellularLocation>
        <location evidence="1">Cell membrane</location>
        <topology evidence="1">Multi-pass membrane protein</topology>
    </subcellularLocation>
</comment>
<feature type="domain" description="ABC transmembrane type-1" evidence="11">
    <location>
        <begin position="24"/>
        <end position="342"/>
    </location>
</feature>
<dbReference type="RefSeq" id="WP_007417751.1">
    <property type="nucleotide sequence ID" value="NZ_ABOX02000047.1"/>
</dbReference>
<sequence length="623" mass="68973" precursor="true">MNNLKSIFKFGWPYLRRYKGRLMAGILLGFLFGASNASFIWATKTLFTRLTPPAESTAMPDSKKTPGIFSEQAKQIQQTVETVVDPWLPRINTELKWRQILGGLLLLPILVFFRGSVGYLNSYCMAWVSERVIKDLRLDLLHKLNSLSMDFFNKSTLGDLMGRVNGDTQALYRCMSLGFSDLIKEPITVVGVAAGLFWMDPKLTLLSLMFVPTIVIPIRILSKKAKKAFKSSVQEGIGQDSLVVEVYSSIRVVKAFCLEPFQMQRFKGIYERLVRIGMKSVQAKELINPIIETLSVMGLGVVIIFICKTHRDIPHMAAFLVGIISMYTPIKKLGGIPVYFQQANVGAERLIQLFALQPTVKEKVDAIPLKSFQKAITFENVTFAYEGKGPALKNFSLTIPRGMKLGIAGESGSGKSTLVSLTLRFYDPVSGVIKIDGHDVRELSVTDMRSQMALVSQDIVLFDQTIAENIANGKPGASREEIEAAAKAAYAHDFIMALPKGYDTRPGEMGKNLSGGQKQRLCIARAFVRNAPILILDEATASLDAKAEGEVQAAIDRLAEHRTVICIAHRLSTLTNTDKIIVMDNGRIVEEGHFDELLHANGTFANLARKQGIHAKSKLVAQR</sequence>
<keyword evidence="2" id="KW-0813">Transport</keyword>
<reference evidence="12 13" key="1">
    <citation type="journal article" date="2011" name="J. Bacteriol.">
        <title>Genome sequence of 'Pedosphaera parvula' Ellin514, an aerobic Verrucomicrobial isolate from pasture soil.</title>
        <authorList>
            <person name="Kant R."/>
            <person name="van Passel M.W."/>
            <person name="Sangwan P."/>
            <person name="Palva A."/>
            <person name="Lucas S."/>
            <person name="Copeland A."/>
            <person name="Lapidus A."/>
            <person name="Glavina Del Rio T."/>
            <person name="Dalin E."/>
            <person name="Tice H."/>
            <person name="Bruce D."/>
            <person name="Goodwin L."/>
            <person name="Pitluck S."/>
            <person name="Chertkov O."/>
            <person name="Larimer F.W."/>
            <person name="Land M.L."/>
            <person name="Hauser L."/>
            <person name="Brettin T.S."/>
            <person name="Detter J.C."/>
            <person name="Han S."/>
            <person name="de Vos W.M."/>
            <person name="Janssen P.H."/>
            <person name="Smidt H."/>
        </authorList>
    </citation>
    <scope>NUCLEOTIDE SEQUENCE [LARGE SCALE GENOMIC DNA]</scope>
    <source>
        <strain evidence="12 13">Ellin514</strain>
    </source>
</reference>
<protein>
    <submittedName>
        <fullName evidence="12">ABC transporter related-protein</fullName>
    </submittedName>
</protein>
<evidence type="ECO:0000259" key="10">
    <source>
        <dbReference type="PROSITE" id="PS50893"/>
    </source>
</evidence>
<dbReference type="GO" id="GO:0005886">
    <property type="term" value="C:plasma membrane"/>
    <property type="evidence" value="ECO:0007669"/>
    <property type="project" value="UniProtKB-SubCell"/>
</dbReference>
<evidence type="ECO:0000256" key="6">
    <source>
        <dbReference type="ARBA" id="ARBA00022840"/>
    </source>
</evidence>
<evidence type="ECO:0000313" key="12">
    <source>
        <dbReference type="EMBL" id="EEF58243.1"/>
    </source>
</evidence>
<dbReference type="GO" id="GO:0140359">
    <property type="term" value="F:ABC-type transporter activity"/>
    <property type="evidence" value="ECO:0007669"/>
    <property type="project" value="InterPro"/>
</dbReference>
<dbReference type="AlphaFoldDB" id="B9XPL5"/>
<dbReference type="SUPFAM" id="SSF90123">
    <property type="entry name" value="ABC transporter transmembrane region"/>
    <property type="match status" value="1"/>
</dbReference>